<name>A0A3B0UL59_9ZZZZ</name>
<gene>
    <name evidence="1" type="ORF">MNBD_BACTEROID06-455</name>
</gene>
<accession>A0A3B0UL59</accession>
<dbReference type="EMBL" id="UOES01000491">
    <property type="protein sequence ID" value="VAW28983.1"/>
    <property type="molecule type" value="Genomic_DNA"/>
</dbReference>
<organism evidence="1">
    <name type="scientific">hydrothermal vent metagenome</name>
    <dbReference type="NCBI Taxonomy" id="652676"/>
    <lineage>
        <taxon>unclassified sequences</taxon>
        <taxon>metagenomes</taxon>
        <taxon>ecological metagenomes</taxon>
    </lineage>
</organism>
<proteinExistence type="predicted"/>
<protein>
    <submittedName>
        <fullName evidence="1">Uncharacterized protein</fullName>
    </submittedName>
</protein>
<sequence length="72" mass="8239">MNRYGIYGYECTTEVQLNGFRIIPRSNDHPKIKKLSSDLGAYHLTAFLEIDSDDAQENSHLIYDLEGITSFI</sequence>
<reference evidence="1" key="1">
    <citation type="submission" date="2018-06" db="EMBL/GenBank/DDBJ databases">
        <authorList>
            <person name="Zhirakovskaya E."/>
        </authorList>
    </citation>
    <scope>NUCLEOTIDE SEQUENCE</scope>
</reference>
<dbReference type="AlphaFoldDB" id="A0A3B0UL59"/>
<feature type="non-terminal residue" evidence="1">
    <location>
        <position position="72"/>
    </location>
</feature>
<evidence type="ECO:0000313" key="1">
    <source>
        <dbReference type="EMBL" id="VAW28983.1"/>
    </source>
</evidence>